<dbReference type="EMBL" id="JAAALK010000287">
    <property type="protein sequence ID" value="KAG8060110.1"/>
    <property type="molecule type" value="Genomic_DNA"/>
</dbReference>
<organism evidence="1 2">
    <name type="scientific">Zizania palustris</name>
    <name type="common">Northern wild rice</name>
    <dbReference type="NCBI Taxonomy" id="103762"/>
    <lineage>
        <taxon>Eukaryota</taxon>
        <taxon>Viridiplantae</taxon>
        <taxon>Streptophyta</taxon>
        <taxon>Embryophyta</taxon>
        <taxon>Tracheophyta</taxon>
        <taxon>Spermatophyta</taxon>
        <taxon>Magnoliopsida</taxon>
        <taxon>Liliopsida</taxon>
        <taxon>Poales</taxon>
        <taxon>Poaceae</taxon>
        <taxon>BOP clade</taxon>
        <taxon>Oryzoideae</taxon>
        <taxon>Oryzeae</taxon>
        <taxon>Zizaniinae</taxon>
        <taxon>Zizania</taxon>
    </lineage>
</organism>
<evidence type="ECO:0000313" key="2">
    <source>
        <dbReference type="Proteomes" id="UP000729402"/>
    </source>
</evidence>
<dbReference type="AlphaFoldDB" id="A0A8J5RI49"/>
<protein>
    <submittedName>
        <fullName evidence="1">Uncharacterized protein</fullName>
    </submittedName>
</protein>
<reference evidence="1" key="2">
    <citation type="submission" date="2021-02" db="EMBL/GenBank/DDBJ databases">
        <authorList>
            <person name="Kimball J.A."/>
            <person name="Haas M.W."/>
            <person name="Macchietto M."/>
            <person name="Kono T."/>
            <person name="Duquette J."/>
            <person name="Shao M."/>
        </authorList>
    </citation>
    <scope>NUCLEOTIDE SEQUENCE</scope>
    <source>
        <tissue evidence="1">Fresh leaf tissue</tissue>
    </source>
</reference>
<dbReference type="OrthoDB" id="4062651at2759"/>
<proteinExistence type="predicted"/>
<comment type="caution">
    <text evidence="1">The sequence shown here is derived from an EMBL/GenBank/DDBJ whole genome shotgun (WGS) entry which is preliminary data.</text>
</comment>
<name>A0A8J5RI49_ZIZPA</name>
<reference evidence="1" key="1">
    <citation type="journal article" date="2021" name="bioRxiv">
        <title>Whole Genome Assembly and Annotation of Northern Wild Rice, Zizania palustris L., Supports a Whole Genome Duplication in the Zizania Genus.</title>
        <authorList>
            <person name="Haas M."/>
            <person name="Kono T."/>
            <person name="Macchietto M."/>
            <person name="Millas R."/>
            <person name="McGilp L."/>
            <person name="Shao M."/>
            <person name="Duquette J."/>
            <person name="Hirsch C.N."/>
            <person name="Kimball J."/>
        </authorList>
    </citation>
    <scope>NUCLEOTIDE SEQUENCE</scope>
    <source>
        <tissue evidence="1">Fresh leaf tissue</tissue>
    </source>
</reference>
<dbReference type="Proteomes" id="UP000729402">
    <property type="component" value="Unassembled WGS sequence"/>
</dbReference>
<gene>
    <name evidence="1" type="ORF">GUJ93_ZPchr0002g26667</name>
</gene>
<sequence>MMDRRMEGGYPKEEGLRFIKAALACTQAEPYSRPTMRQVVRMLSRSVHLVDHGGHAAEDPISRRPDVMDLLAASSKAATMATGTADSASVTYNELVPR</sequence>
<accession>A0A8J5RI49</accession>
<keyword evidence="2" id="KW-1185">Reference proteome</keyword>
<evidence type="ECO:0000313" key="1">
    <source>
        <dbReference type="EMBL" id="KAG8060110.1"/>
    </source>
</evidence>